<sequence>MDALSQLLLLGRSHVELDLRCLLDGAFAMPHAPLPAGEAAFHLVLAGSCRLRTAGGRTLQLAEGDFVLLPGGDAHDLLDAIAVRSRAAAPLREPDRDGGTVLPIKSNLGAADRDRASVDLLCGRFVYARGAGELLMRTLPRMLHVGLRDGLATAPPLQWLTDALRSEASSAQPGARAIVNALGQALLAYALRAYGRDTRMPSGWLAVAADARLGPSVLAVLQAPAQPWTVESLGDAVAMSRATYARHFREKAGMSVGAFVAQIRMMHACTLLQETQRGQAEIGQAVGYQSEAAFGKAFRAVLGTTPGRWRRAWRGV</sequence>
<dbReference type="InterPro" id="IPR032783">
    <property type="entry name" value="AraC_lig"/>
</dbReference>
<evidence type="ECO:0000256" key="3">
    <source>
        <dbReference type="ARBA" id="ARBA00023163"/>
    </source>
</evidence>
<evidence type="ECO:0000259" key="4">
    <source>
        <dbReference type="PROSITE" id="PS01124"/>
    </source>
</evidence>
<evidence type="ECO:0000256" key="2">
    <source>
        <dbReference type="ARBA" id="ARBA00023125"/>
    </source>
</evidence>
<dbReference type="InterPro" id="IPR018060">
    <property type="entry name" value="HTH_AraC"/>
</dbReference>
<reference evidence="5 6" key="1">
    <citation type="submission" date="2018-03" db="EMBL/GenBank/DDBJ databases">
        <authorList>
            <person name="Keele B.F."/>
        </authorList>
    </citation>
    <scope>NUCLEOTIDE SEQUENCE [LARGE SCALE GENOMIC DNA]</scope>
    <source>
        <strain evidence="5 6">AU19729</strain>
    </source>
</reference>
<dbReference type="Proteomes" id="UP000238982">
    <property type="component" value="Unassembled WGS sequence"/>
</dbReference>
<dbReference type="PANTHER" id="PTHR46796:SF7">
    <property type="entry name" value="ARAC FAMILY TRANSCRIPTIONAL REGULATOR"/>
    <property type="match status" value="1"/>
</dbReference>
<accession>A0A2S9MWU9</accession>
<dbReference type="RefSeq" id="WP_105797507.1">
    <property type="nucleotide sequence ID" value="NZ_JAHPLO010000037.1"/>
</dbReference>
<dbReference type="InterPro" id="IPR011051">
    <property type="entry name" value="RmlC_Cupin_sf"/>
</dbReference>
<protein>
    <submittedName>
        <fullName evidence="5">AraC family transcriptional regulator</fullName>
    </submittedName>
</protein>
<comment type="caution">
    <text evidence="5">The sequence shown here is derived from an EMBL/GenBank/DDBJ whole genome shotgun (WGS) entry which is preliminary data.</text>
</comment>
<dbReference type="GO" id="GO:0043565">
    <property type="term" value="F:sequence-specific DNA binding"/>
    <property type="evidence" value="ECO:0007669"/>
    <property type="project" value="InterPro"/>
</dbReference>
<dbReference type="EMBL" id="PVGH01000034">
    <property type="protein sequence ID" value="PRF63815.1"/>
    <property type="molecule type" value="Genomic_DNA"/>
</dbReference>
<keyword evidence="2" id="KW-0238">DNA-binding</keyword>
<feature type="domain" description="HTH araC/xylS-type" evidence="4">
    <location>
        <begin position="214"/>
        <end position="312"/>
    </location>
</feature>
<keyword evidence="1" id="KW-0805">Transcription regulation</keyword>
<dbReference type="SUPFAM" id="SSF46689">
    <property type="entry name" value="Homeodomain-like"/>
    <property type="match status" value="1"/>
</dbReference>
<evidence type="ECO:0000256" key="1">
    <source>
        <dbReference type="ARBA" id="ARBA00023015"/>
    </source>
</evidence>
<evidence type="ECO:0000313" key="5">
    <source>
        <dbReference type="EMBL" id="PRF63815.1"/>
    </source>
</evidence>
<dbReference type="SUPFAM" id="SSF51182">
    <property type="entry name" value="RmlC-like cupins"/>
    <property type="match status" value="1"/>
</dbReference>
<dbReference type="InterPro" id="IPR014710">
    <property type="entry name" value="RmlC-like_jellyroll"/>
</dbReference>
<dbReference type="Pfam" id="PF12833">
    <property type="entry name" value="HTH_18"/>
    <property type="match status" value="1"/>
</dbReference>
<organism evidence="5 6">
    <name type="scientific">Burkholderia multivorans</name>
    <dbReference type="NCBI Taxonomy" id="87883"/>
    <lineage>
        <taxon>Bacteria</taxon>
        <taxon>Pseudomonadati</taxon>
        <taxon>Pseudomonadota</taxon>
        <taxon>Betaproteobacteria</taxon>
        <taxon>Burkholderiales</taxon>
        <taxon>Burkholderiaceae</taxon>
        <taxon>Burkholderia</taxon>
        <taxon>Burkholderia cepacia complex</taxon>
    </lineage>
</organism>
<proteinExistence type="predicted"/>
<evidence type="ECO:0000313" key="6">
    <source>
        <dbReference type="Proteomes" id="UP000238982"/>
    </source>
</evidence>
<dbReference type="Gene3D" id="2.60.120.10">
    <property type="entry name" value="Jelly Rolls"/>
    <property type="match status" value="1"/>
</dbReference>
<dbReference type="GO" id="GO:0003700">
    <property type="term" value="F:DNA-binding transcription factor activity"/>
    <property type="evidence" value="ECO:0007669"/>
    <property type="project" value="InterPro"/>
</dbReference>
<dbReference type="SMART" id="SM00342">
    <property type="entry name" value="HTH_ARAC"/>
    <property type="match status" value="1"/>
</dbReference>
<gene>
    <name evidence="5" type="ORF">C6Q15_06975</name>
</gene>
<dbReference type="Pfam" id="PF12852">
    <property type="entry name" value="Cupin_6"/>
    <property type="match status" value="1"/>
</dbReference>
<dbReference type="PANTHER" id="PTHR46796">
    <property type="entry name" value="HTH-TYPE TRANSCRIPTIONAL ACTIVATOR RHAS-RELATED"/>
    <property type="match status" value="1"/>
</dbReference>
<dbReference type="InterPro" id="IPR050204">
    <property type="entry name" value="AraC_XylS_family_regulators"/>
</dbReference>
<dbReference type="AlphaFoldDB" id="A0A2S9MWU9"/>
<dbReference type="PROSITE" id="PS01124">
    <property type="entry name" value="HTH_ARAC_FAMILY_2"/>
    <property type="match status" value="1"/>
</dbReference>
<name>A0A2S9MWU9_9BURK</name>
<dbReference type="InterPro" id="IPR009057">
    <property type="entry name" value="Homeodomain-like_sf"/>
</dbReference>
<keyword evidence="3" id="KW-0804">Transcription</keyword>
<dbReference type="Gene3D" id="1.10.10.60">
    <property type="entry name" value="Homeodomain-like"/>
    <property type="match status" value="2"/>
</dbReference>